<evidence type="ECO:0000256" key="1">
    <source>
        <dbReference type="ARBA" id="ARBA00023002"/>
    </source>
</evidence>
<protein>
    <submittedName>
        <fullName evidence="4">Aldo/keto reductase</fullName>
    </submittedName>
</protein>
<evidence type="ECO:0000256" key="2">
    <source>
        <dbReference type="SAM" id="MobiDB-lite"/>
    </source>
</evidence>
<gene>
    <name evidence="4" type="ORF">LQ567_00780</name>
</gene>
<dbReference type="PANTHER" id="PTHR43364:SF4">
    <property type="entry name" value="NAD(P)-LINKED OXIDOREDUCTASE SUPERFAMILY PROTEIN"/>
    <property type="match status" value="1"/>
</dbReference>
<dbReference type="Proteomes" id="UP001199816">
    <property type="component" value="Unassembled WGS sequence"/>
</dbReference>
<evidence type="ECO:0000313" key="5">
    <source>
        <dbReference type="Proteomes" id="UP001199816"/>
    </source>
</evidence>
<dbReference type="PANTHER" id="PTHR43364">
    <property type="entry name" value="NADH-SPECIFIC METHYLGLYOXAL REDUCTASE-RELATED"/>
    <property type="match status" value="1"/>
</dbReference>
<name>A0ABS8PLV3_9BACT</name>
<evidence type="ECO:0000259" key="3">
    <source>
        <dbReference type="Pfam" id="PF00248"/>
    </source>
</evidence>
<organism evidence="4 5">
    <name type="scientific">Niabella pedocola</name>
    <dbReference type="NCBI Taxonomy" id="1752077"/>
    <lineage>
        <taxon>Bacteria</taxon>
        <taxon>Pseudomonadati</taxon>
        <taxon>Bacteroidota</taxon>
        <taxon>Chitinophagia</taxon>
        <taxon>Chitinophagales</taxon>
        <taxon>Chitinophagaceae</taxon>
        <taxon>Niabella</taxon>
    </lineage>
</organism>
<feature type="region of interest" description="Disordered" evidence="2">
    <location>
        <begin position="316"/>
        <end position="335"/>
    </location>
</feature>
<dbReference type="PRINTS" id="PR00069">
    <property type="entry name" value="ALDKETRDTASE"/>
</dbReference>
<evidence type="ECO:0000313" key="4">
    <source>
        <dbReference type="EMBL" id="MCD2421277.1"/>
    </source>
</evidence>
<keyword evidence="5" id="KW-1185">Reference proteome</keyword>
<dbReference type="InterPro" id="IPR023210">
    <property type="entry name" value="NADP_OxRdtase_dom"/>
</dbReference>
<keyword evidence="1" id="KW-0560">Oxidoreductase</keyword>
<reference evidence="4 5" key="1">
    <citation type="submission" date="2021-11" db="EMBL/GenBank/DDBJ databases">
        <title>Genomic of Niabella pedocola.</title>
        <authorList>
            <person name="Wu T."/>
        </authorList>
    </citation>
    <scope>NUCLEOTIDE SEQUENCE [LARGE SCALE GENOMIC DNA]</scope>
    <source>
        <strain evidence="4 5">JCM 31011</strain>
    </source>
</reference>
<comment type="caution">
    <text evidence="4">The sequence shown here is derived from an EMBL/GenBank/DDBJ whole genome shotgun (WGS) entry which is preliminary data.</text>
</comment>
<dbReference type="Pfam" id="PF00248">
    <property type="entry name" value="Aldo_ket_red"/>
    <property type="match status" value="1"/>
</dbReference>
<proteinExistence type="predicted"/>
<dbReference type="InterPro" id="IPR050523">
    <property type="entry name" value="AKR_Detox_Biosynth"/>
</dbReference>
<dbReference type="InterPro" id="IPR020471">
    <property type="entry name" value="AKR"/>
</dbReference>
<dbReference type="Gene3D" id="3.20.20.100">
    <property type="entry name" value="NADP-dependent oxidoreductase domain"/>
    <property type="match status" value="1"/>
</dbReference>
<dbReference type="SUPFAM" id="SSF51430">
    <property type="entry name" value="NAD(P)-linked oxidoreductase"/>
    <property type="match status" value="1"/>
</dbReference>
<sequence>MQYRTLGNTDLKLSVITHGAFAIGGHMWGGNEKQDSINAIRASLDHGITSIDTAPFYGFGLSETLVGDAIKGKDRSKIQLLTKFGLVWDGSNNGKGTFFFDATENGNTVPVYKYASKENVIKETEASLKRLGTDYIDLLQLHWPDASTPVSETMEALGLLIQQGKIRAAGVSNYDVAQLQEAAQTLKPASNQVSYSMLNRSIEKDLVPYALETHTGIIAYSPMERGLLTGKYFKEHRLASDDHRNGYFTQFNLEKVKTLLQSMEPMAKRKDATLAQLVLRWTTLQPGISVVLAGARNAAQAIANAEAMNLELNPEERQSIHQQLSGLQQHSTDHL</sequence>
<dbReference type="InterPro" id="IPR036812">
    <property type="entry name" value="NAD(P)_OxRdtase_dom_sf"/>
</dbReference>
<dbReference type="RefSeq" id="WP_231002152.1">
    <property type="nucleotide sequence ID" value="NZ_JAJNEC010000001.1"/>
</dbReference>
<accession>A0ABS8PLV3</accession>
<dbReference type="EMBL" id="JAJNEC010000001">
    <property type="protein sequence ID" value="MCD2421277.1"/>
    <property type="molecule type" value="Genomic_DNA"/>
</dbReference>
<feature type="compositionally biased region" description="Polar residues" evidence="2">
    <location>
        <begin position="320"/>
        <end position="335"/>
    </location>
</feature>
<feature type="domain" description="NADP-dependent oxidoreductase" evidence="3">
    <location>
        <begin position="16"/>
        <end position="321"/>
    </location>
</feature>